<protein>
    <recommendedName>
        <fullName evidence="1">Ubiquitin-like domain-containing protein</fullName>
    </recommendedName>
</protein>
<sequence length="86" mass="9968">MQIFIMTWESRTITIEVHTSDTIGNVKSKIQNHQGIPTDHQHLLYNGKELEDDKTLFAYEIENKTTLFLVYRLPGGMKISQKTLMS</sequence>
<dbReference type="AlphaFoldDB" id="A0A0L8GD74"/>
<proteinExistence type="predicted"/>
<dbReference type="InterPro" id="IPR050158">
    <property type="entry name" value="Ubiquitin_ubiquitin-like"/>
</dbReference>
<name>A0A0L8GD74_OCTBM</name>
<reference evidence="2" key="1">
    <citation type="submission" date="2015-07" db="EMBL/GenBank/DDBJ databases">
        <title>MeaNS - Measles Nucleotide Surveillance Program.</title>
        <authorList>
            <person name="Tran T."/>
            <person name="Druce J."/>
        </authorList>
    </citation>
    <scope>NUCLEOTIDE SEQUENCE</scope>
    <source>
        <strain evidence="2">UCB-OBI-ISO-001</strain>
        <tissue evidence="2">Gonad</tissue>
    </source>
</reference>
<organism evidence="2">
    <name type="scientific">Octopus bimaculoides</name>
    <name type="common">California two-spotted octopus</name>
    <dbReference type="NCBI Taxonomy" id="37653"/>
    <lineage>
        <taxon>Eukaryota</taxon>
        <taxon>Metazoa</taxon>
        <taxon>Spiralia</taxon>
        <taxon>Lophotrochozoa</taxon>
        <taxon>Mollusca</taxon>
        <taxon>Cephalopoda</taxon>
        <taxon>Coleoidea</taxon>
        <taxon>Octopodiformes</taxon>
        <taxon>Octopoda</taxon>
        <taxon>Incirrata</taxon>
        <taxon>Octopodidae</taxon>
        <taxon>Octopus</taxon>
    </lineage>
</organism>
<evidence type="ECO:0000313" key="2">
    <source>
        <dbReference type="EMBL" id="KOF74888.1"/>
    </source>
</evidence>
<dbReference type="OrthoDB" id="428577at2759"/>
<dbReference type="PRINTS" id="PR00348">
    <property type="entry name" value="UBIQUITIN"/>
</dbReference>
<dbReference type="InterPro" id="IPR029071">
    <property type="entry name" value="Ubiquitin-like_domsf"/>
</dbReference>
<accession>A0A0L8GD74</accession>
<dbReference type="Gene3D" id="3.10.20.90">
    <property type="entry name" value="Phosphatidylinositol 3-kinase Catalytic Subunit, Chain A, domain 1"/>
    <property type="match status" value="1"/>
</dbReference>
<dbReference type="FunFam" id="3.10.20.90:FF:000211">
    <property type="entry name" value="Polyubiquitin 9"/>
    <property type="match status" value="1"/>
</dbReference>
<dbReference type="PANTHER" id="PTHR10666">
    <property type="entry name" value="UBIQUITIN"/>
    <property type="match status" value="1"/>
</dbReference>
<dbReference type="InterPro" id="IPR000626">
    <property type="entry name" value="Ubiquitin-like_dom"/>
</dbReference>
<dbReference type="STRING" id="37653.A0A0L8GD74"/>
<dbReference type="SMART" id="SM00213">
    <property type="entry name" value="UBQ"/>
    <property type="match status" value="1"/>
</dbReference>
<dbReference type="SUPFAM" id="SSF54236">
    <property type="entry name" value="Ubiquitin-like"/>
    <property type="match status" value="1"/>
</dbReference>
<dbReference type="InterPro" id="IPR019956">
    <property type="entry name" value="Ubiquitin_dom"/>
</dbReference>
<evidence type="ECO:0000259" key="1">
    <source>
        <dbReference type="PROSITE" id="PS50053"/>
    </source>
</evidence>
<feature type="domain" description="Ubiquitin-like" evidence="1">
    <location>
        <begin position="1"/>
        <end position="76"/>
    </location>
</feature>
<dbReference type="Pfam" id="PF00240">
    <property type="entry name" value="ubiquitin"/>
    <property type="match status" value="1"/>
</dbReference>
<dbReference type="PROSITE" id="PS50053">
    <property type="entry name" value="UBIQUITIN_2"/>
    <property type="match status" value="1"/>
</dbReference>
<dbReference type="EMBL" id="KQ422418">
    <property type="protein sequence ID" value="KOF74888.1"/>
    <property type="molecule type" value="Genomic_DNA"/>
</dbReference>
<gene>
    <name evidence="2" type="ORF">OCBIM_22035521mg</name>
</gene>